<comment type="caution">
    <text evidence="1">The sequence shown here is derived from an EMBL/GenBank/DDBJ whole genome shotgun (WGS) entry which is preliminary data.</text>
</comment>
<sequence>MAVVPTAEASSGWLDRLAREVVDAGAPGVVVRVDDGSGRPVEIAEQARWARRDHLLKASDEFRVGSSTKTVMATLVL</sequence>
<reference evidence="1 2" key="1">
    <citation type="submission" date="2024-09" db="EMBL/GenBank/DDBJ databases">
        <authorList>
            <person name="Sun Q."/>
            <person name="Mori K."/>
        </authorList>
    </citation>
    <scope>NUCLEOTIDE SEQUENCE [LARGE SCALE GENOMIC DNA]</scope>
    <source>
        <strain evidence="1 2">TBRC 7907</strain>
    </source>
</reference>
<accession>A0ABV5ZTN3</accession>
<evidence type="ECO:0000313" key="1">
    <source>
        <dbReference type="EMBL" id="MFB9904250.1"/>
    </source>
</evidence>
<evidence type="ECO:0000313" key="2">
    <source>
        <dbReference type="Proteomes" id="UP001589693"/>
    </source>
</evidence>
<dbReference type="InterPro" id="IPR012338">
    <property type="entry name" value="Beta-lactam/transpept-like"/>
</dbReference>
<evidence type="ECO:0008006" key="3">
    <source>
        <dbReference type="Google" id="ProtNLM"/>
    </source>
</evidence>
<gene>
    <name evidence="1" type="ORF">ACFFQA_09895</name>
</gene>
<dbReference type="Gene3D" id="3.40.710.10">
    <property type="entry name" value="DD-peptidase/beta-lactamase superfamily"/>
    <property type="match status" value="1"/>
</dbReference>
<proteinExistence type="predicted"/>
<dbReference type="RefSeq" id="WP_377851445.1">
    <property type="nucleotide sequence ID" value="NZ_JBHLZU010000008.1"/>
</dbReference>
<dbReference type="Proteomes" id="UP001589693">
    <property type="component" value="Unassembled WGS sequence"/>
</dbReference>
<name>A0ABV5ZTN3_9PSEU</name>
<keyword evidence="2" id="KW-1185">Reference proteome</keyword>
<dbReference type="EMBL" id="JBHLZU010000008">
    <property type="protein sequence ID" value="MFB9904250.1"/>
    <property type="molecule type" value="Genomic_DNA"/>
</dbReference>
<organism evidence="1 2">
    <name type="scientific">Allokutzneria oryzae</name>
    <dbReference type="NCBI Taxonomy" id="1378989"/>
    <lineage>
        <taxon>Bacteria</taxon>
        <taxon>Bacillati</taxon>
        <taxon>Actinomycetota</taxon>
        <taxon>Actinomycetes</taxon>
        <taxon>Pseudonocardiales</taxon>
        <taxon>Pseudonocardiaceae</taxon>
        <taxon>Allokutzneria</taxon>
    </lineage>
</organism>
<protein>
    <recommendedName>
        <fullName evidence="3">Serine hydrolase</fullName>
    </recommendedName>
</protein>